<evidence type="ECO:0000313" key="2">
    <source>
        <dbReference type="EMBL" id="KAF6033065.1"/>
    </source>
</evidence>
<dbReference type="EMBL" id="VXIV02001458">
    <property type="protein sequence ID" value="KAF6033065.1"/>
    <property type="molecule type" value="Genomic_DNA"/>
</dbReference>
<gene>
    <name evidence="2" type="ORF">EB796_008646</name>
</gene>
<comment type="caution">
    <text evidence="2">The sequence shown here is derived from an EMBL/GenBank/DDBJ whole genome shotgun (WGS) entry which is preliminary data.</text>
</comment>
<protein>
    <submittedName>
        <fullName evidence="2">Uncharacterized protein</fullName>
    </submittedName>
</protein>
<evidence type="ECO:0000313" key="3">
    <source>
        <dbReference type="Proteomes" id="UP000593567"/>
    </source>
</evidence>
<dbReference type="AlphaFoldDB" id="A0A7J7K4I1"/>
<name>A0A7J7K4I1_BUGNE</name>
<proteinExistence type="predicted"/>
<dbReference type="Proteomes" id="UP000593567">
    <property type="component" value="Unassembled WGS sequence"/>
</dbReference>
<keyword evidence="3" id="KW-1185">Reference proteome</keyword>
<evidence type="ECO:0000256" key="1">
    <source>
        <dbReference type="SAM" id="MobiDB-lite"/>
    </source>
</evidence>
<sequence length="117" mass="12323">MAGSAIHGKEGGTEEAQTEPLKCQELCTPEQSNAKDGSMEVADSFGLSLEGQILSIDDLMVSDIHTAWMLDSIAQQSTDSSISGLNSHSSGQMVTHDANAGIQEVMDAEIQTNSVPK</sequence>
<feature type="region of interest" description="Disordered" evidence="1">
    <location>
        <begin position="1"/>
        <end position="24"/>
    </location>
</feature>
<accession>A0A7J7K4I1</accession>
<reference evidence="2" key="1">
    <citation type="submission" date="2020-06" db="EMBL/GenBank/DDBJ databases">
        <title>Draft genome of Bugula neritina, a colonial animal packing powerful symbionts and potential medicines.</title>
        <authorList>
            <person name="Rayko M."/>
        </authorList>
    </citation>
    <scope>NUCLEOTIDE SEQUENCE [LARGE SCALE GENOMIC DNA]</scope>
    <source>
        <strain evidence="2">Kwan_BN1</strain>
    </source>
</reference>
<organism evidence="2 3">
    <name type="scientific">Bugula neritina</name>
    <name type="common">Brown bryozoan</name>
    <name type="synonym">Sertularia neritina</name>
    <dbReference type="NCBI Taxonomy" id="10212"/>
    <lineage>
        <taxon>Eukaryota</taxon>
        <taxon>Metazoa</taxon>
        <taxon>Spiralia</taxon>
        <taxon>Lophotrochozoa</taxon>
        <taxon>Bryozoa</taxon>
        <taxon>Gymnolaemata</taxon>
        <taxon>Cheilostomatida</taxon>
        <taxon>Flustrina</taxon>
        <taxon>Buguloidea</taxon>
        <taxon>Bugulidae</taxon>
        <taxon>Bugula</taxon>
    </lineage>
</organism>